<dbReference type="OrthoDB" id="6086776at2759"/>
<evidence type="ECO:0000256" key="5">
    <source>
        <dbReference type="ARBA" id="ARBA00023242"/>
    </source>
</evidence>
<evidence type="ECO:0000256" key="1">
    <source>
        <dbReference type="ARBA" id="ARBA00004123"/>
    </source>
</evidence>
<sequence length="208" mass="23750">NETRRAAHLSAEQKRRCNLKNGFDMLVVLVPSLTQNPKASKADMLRKTAEFCKKLKAERIQMQKEADILKQEMETLHNSISIIQSQLPETGAPVTRQRVDQMKEMFDDYVKNSTLQNWKFWVFSIIIGPLFDSYNNMVSTASVDDLCRTVLAWLDQHCSLQSLRPIVSKALVHISTATSILTDPKSVRNHAIENVTKKRQSINKHGRS</sequence>
<feature type="coiled-coil region" evidence="6">
    <location>
        <begin position="52"/>
        <end position="79"/>
    </location>
</feature>
<dbReference type="OMA" id="LNEEMEC"/>
<gene>
    <name evidence="8" type="ORF">LOTGIDRAFT_142988</name>
</gene>
<keyword evidence="4" id="KW-0804">Transcription</keyword>
<proteinExistence type="predicted"/>
<feature type="non-terminal residue" evidence="8">
    <location>
        <position position="1"/>
    </location>
</feature>
<accession>V4AM07</accession>
<dbReference type="GeneID" id="20234639"/>
<dbReference type="InterPro" id="IPR036638">
    <property type="entry name" value="HLH_DNA-bd_sf"/>
</dbReference>
<evidence type="ECO:0000256" key="2">
    <source>
        <dbReference type="ARBA" id="ARBA00023015"/>
    </source>
</evidence>
<dbReference type="STRING" id="225164.V4AM07"/>
<dbReference type="Pfam" id="PF00010">
    <property type="entry name" value="HLH"/>
    <property type="match status" value="1"/>
</dbReference>
<dbReference type="PANTHER" id="PTHR15741">
    <property type="entry name" value="BASIC HELIX-LOOP-HELIX ZIP TRANSCRIPTION FACTOR"/>
    <property type="match status" value="1"/>
</dbReference>
<dbReference type="GO" id="GO:0046983">
    <property type="term" value="F:protein dimerization activity"/>
    <property type="evidence" value="ECO:0007669"/>
    <property type="project" value="InterPro"/>
</dbReference>
<evidence type="ECO:0000313" key="9">
    <source>
        <dbReference type="Proteomes" id="UP000030746"/>
    </source>
</evidence>
<dbReference type="CDD" id="cd11405">
    <property type="entry name" value="bHLHzip_MLXIP_like"/>
    <property type="match status" value="1"/>
</dbReference>
<name>V4AM07_LOTGI</name>
<dbReference type="GO" id="GO:0000981">
    <property type="term" value="F:DNA-binding transcription factor activity, RNA polymerase II-specific"/>
    <property type="evidence" value="ECO:0007669"/>
    <property type="project" value="TreeGrafter"/>
</dbReference>
<dbReference type="Gene3D" id="4.10.280.10">
    <property type="entry name" value="Helix-loop-helix DNA-binding domain"/>
    <property type="match status" value="1"/>
</dbReference>
<dbReference type="InterPro" id="IPR052207">
    <property type="entry name" value="Max-like/E-box_TFs"/>
</dbReference>
<keyword evidence="6" id="KW-0175">Coiled coil</keyword>
<dbReference type="HOGENOM" id="CLU_119834_0_0_1"/>
<evidence type="ECO:0000256" key="4">
    <source>
        <dbReference type="ARBA" id="ARBA00023163"/>
    </source>
</evidence>
<dbReference type="PROSITE" id="PS50888">
    <property type="entry name" value="BHLH"/>
    <property type="match status" value="1"/>
</dbReference>
<dbReference type="SUPFAM" id="SSF47459">
    <property type="entry name" value="HLH, helix-loop-helix DNA-binding domain"/>
    <property type="match status" value="1"/>
</dbReference>
<dbReference type="InterPro" id="IPR011598">
    <property type="entry name" value="bHLH_dom"/>
</dbReference>
<evidence type="ECO:0000256" key="3">
    <source>
        <dbReference type="ARBA" id="ARBA00023125"/>
    </source>
</evidence>
<dbReference type="EMBL" id="KB201263">
    <property type="protein sequence ID" value="ESO98162.1"/>
    <property type="molecule type" value="Genomic_DNA"/>
</dbReference>
<comment type="subcellular location">
    <subcellularLocation>
        <location evidence="1">Nucleus</location>
    </subcellularLocation>
</comment>
<feature type="domain" description="BHLH" evidence="7">
    <location>
        <begin position="3"/>
        <end position="55"/>
    </location>
</feature>
<protein>
    <recommendedName>
        <fullName evidence="7">BHLH domain-containing protein</fullName>
    </recommendedName>
</protein>
<evidence type="ECO:0000259" key="7">
    <source>
        <dbReference type="PROSITE" id="PS50888"/>
    </source>
</evidence>
<dbReference type="GO" id="GO:0005634">
    <property type="term" value="C:nucleus"/>
    <property type="evidence" value="ECO:0007669"/>
    <property type="project" value="UniProtKB-SubCell"/>
</dbReference>
<dbReference type="AlphaFoldDB" id="V4AM07"/>
<dbReference type="CTD" id="20234639"/>
<keyword evidence="5" id="KW-0539">Nucleus</keyword>
<dbReference type="Proteomes" id="UP000030746">
    <property type="component" value="Unassembled WGS sequence"/>
</dbReference>
<organism evidence="8 9">
    <name type="scientific">Lottia gigantea</name>
    <name type="common">Giant owl limpet</name>
    <dbReference type="NCBI Taxonomy" id="225164"/>
    <lineage>
        <taxon>Eukaryota</taxon>
        <taxon>Metazoa</taxon>
        <taxon>Spiralia</taxon>
        <taxon>Lophotrochozoa</taxon>
        <taxon>Mollusca</taxon>
        <taxon>Gastropoda</taxon>
        <taxon>Patellogastropoda</taxon>
        <taxon>Lottioidea</taxon>
        <taxon>Lottiidae</taxon>
        <taxon>Lottia</taxon>
    </lineage>
</organism>
<dbReference type="GO" id="GO:0000978">
    <property type="term" value="F:RNA polymerase II cis-regulatory region sequence-specific DNA binding"/>
    <property type="evidence" value="ECO:0007669"/>
    <property type="project" value="TreeGrafter"/>
</dbReference>
<dbReference type="KEGG" id="lgi:LOTGIDRAFT_142988"/>
<keyword evidence="9" id="KW-1185">Reference proteome</keyword>
<evidence type="ECO:0000256" key="6">
    <source>
        <dbReference type="SAM" id="Coils"/>
    </source>
</evidence>
<keyword evidence="2" id="KW-0805">Transcription regulation</keyword>
<evidence type="ECO:0000313" key="8">
    <source>
        <dbReference type="EMBL" id="ESO98162.1"/>
    </source>
</evidence>
<dbReference type="PANTHER" id="PTHR15741:SF37">
    <property type="entry name" value="LD38259P"/>
    <property type="match status" value="1"/>
</dbReference>
<reference evidence="8 9" key="1">
    <citation type="journal article" date="2013" name="Nature">
        <title>Insights into bilaterian evolution from three spiralian genomes.</title>
        <authorList>
            <person name="Simakov O."/>
            <person name="Marletaz F."/>
            <person name="Cho S.J."/>
            <person name="Edsinger-Gonzales E."/>
            <person name="Havlak P."/>
            <person name="Hellsten U."/>
            <person name="Kuo D.H."/>
            <person name="Larsson T."/>
            <person name="Lv J."/>
            <person name="Arendt D."/>
            <person name="Savage R."/>
            <person name="Osoegawa K."/>
            <person name="de Jong P."/>
            <person name="Grimwood J."/>
            <person name="Chapman J.A."/>
            <person name="Shapiro H."/>
            <person name="Aerts A."/>
            <person name="Otillar R.P."/>
            <person name="Terry A.Y."/>
            <person name="Boore J.L."/>
            <person name="Grigoriev I.V."/>
            <person name="Lindberg D.R."/>
            <person name="Seaver E.C."/>
            <person name="Weisblat D.A."/>
            <person name="Putnam N.H."/>
            <person name="Rokhsar D.S."/>
        </authorList>
    </citation>
    <scope>NUCLEOTIDE SEQUENCE [LARGE SCALE GENOMIC DNA]</scope>
</reference>
<dbReference type="RefSeq" id="XP_009051144.1">
    <property type="nucleotide sequence ID" value="XM_009052896.1"/>
</dbReference>
<keyword evidence="3" id="KW-0238">DNA-binding</keyword>
<dbReference type="SMART" id="SM00353">
    <property type="entry name" value="HLH"/>
    <property type="match status" value="1"/>
</dbReference>